<comment type="caution">
    <text evidence="2">The sequence shown here is derived from an EMBL/GenBank/DDBJ whole genome shotgun (WGS) entry which is preliminary data.</text>
</comment>
<evidence type="ECO:0000313" key="2">
    <source>
        <dbReference type="EMBL" id="RDY68822.1"/>
    </source>
</evidence>
<name>A0A3D8VHD4_9GAMM</name>
<keyword evidence="3" id="KW-1185">Reference proteome</keyword>
<dbReference type="EMBL" id="QTJR01000002">
    <property type="protein sequence ID" value="RDY68822.1"/>
    <property type="molecule type" value="Genomic_DNA"/>
</dbReference>
<reference evidence="2 3" key="1">
    <citation type="submission" date="2018-08" db="EMBL/GenBank/DDBJ databases">
        <title>Lysobacter soli KCTC 22011, whole genome shotgun sequence.</title>
        <authorList>
            <person name="Zhang X."/>
            <person name="Feng G."/>
            <person name="Zhu H."/>
        </authorList>
    </citation>
    <scope>NUCLEOTIDE SEQUENCE [LARGE SCALE GENOMIC DNA]</scope>
    <source>
        <strain evidence="2 3">KCTC 22011</strain>
    </source>
</reference>
<accession>A0A3D8VHD4</accession>
<organism evidence="2 3">
    <name type="scientific">Lysobacter soli</name>
    <dbReference type="NCBI Taxonomy" id="453783"/>
    <lineage>
        <taxon>Bacteria</taxon>
        <taxon>Pseudomonadati</taxon>
        <taxon>Pseudomonadota</taxon>
        <taxon>Gammaproteobacteria</taxon>
        <taxon>Lysobacterales</taxon>
        <taxon>Lysobacteraceae</taxon>
        <taxon>Lysobacter</taxon>
    </lineage>
</organism>
<dbReference type="PIRSF" id="PIRSF029407">
    <property type="entry name" value="UCP029407"/>
    <property type="match status" value="1"/>
</dbReference>
<dbReference type="Proteomes" id="UP000256829">
    <property type="component" value="Unassembled WGS sequence"/>
</dbReference>
<dbReference type="Pfam" id="PF13469">
    <property type="entry name" value="Sulfotransfer_3"/>
    <property type="match status" value="1"/>
</dbReference>
<dbReference type="SUPFAM" id="SSF52540">
    <property type="entry name" value="P-loop containing nucleoside triphosphate hydrolases"/>
    <property type="match status" value="1"/>
</dbReference>
<gene>
    <name evidence="2" type="ORF">DX912_04835</name>
</gene>
<evidence type="ECO:0000313" key="3">
    <source>
        <dbReference type="Proteomes" id="UP000256829"/>
    </source>
</evidence>
<keyword evidence="1" id="KW-0175">Coiled coil</keyword>
<dbReference type="Gene3D" id="3.40.50.300">
    <property type="entry name" value="P-loop containing nucleotide triphosphate hydrolases"/>
    <property type="match status" value="1"/>
</dbReference>
<dbReference type="AlphaFoldDB" id="A0A3D8VHD4"/>
<protein>
    <recommendedName>
        <fullName evidence="4">Sulfotransferase family protein</fullName>
    </recommendedName>
</protein>
<proteinExistence type="predicted"/>
<sequence>MQLIVLGMHRSGTSVLARLLNLMGAYFGPEGASTGANSENPKGFWERRDVRNLNDAVLHSVDCDWNRIARFDVAALPPEVVARFGKHASQLILELDAHRPWLLKEPRLCLLLPLWRKFLEAPVCVHIYRNPVEVASSLQRRNGIPIEVGLLLWERYVRSALQASADLPRVVVSHRHLMEDPDQAAAKLLDDLKSAGVQGLRLPATRELSAFVEEKLYRERESRGDLKKYKNAPQLELFEAVLANGNIPREGREGGEGEHMLAAYEAGLPPVTTPAAAVSEKSDDLHRRLALKEQELQFVKDQCIRHQMDVEHRDRLLASHELDRQALREAVSQGLASIATREARLARAEYDLASLQDVLSRMQDEAGCRDRNMSSLEARNLELQGVNEELHARVVRHAETDERVAQLESELIDLERARDSSQEQVKALQRELMNFGSSIRTLEGDLRNAANDISRHRQELKLAVEAKAAMEQALEHRYIEVGKLTQLVIELEAHVSRLLSEQTAASRDFELERFEAASLQKQTEAELIGLRMSRSWRLTAPLRKLGGLLRPRARSRASASEDLAPQLELLSKSELFDEGWYLWTYPDVAKSGQNAAEHFIRFGSNEGRNPSECFTTVNYLKKNPDVAAAGLNPLLHYIVYGRNEGRELG</sequence>
<evidence type="ECO:0008006" key="4">
    <source>
        <dbReference type="Google" id="ProtNLM"/>
    </source>
</evidence>
<feature type="coiled-coil region" evidence="1">
    <location>
        <begin position="345"/>
        <end position="473"/>
    </location>
</feature>
<dbReference type="InterPro" id="IPR014556">
    <property type="entry name" value="UCP029407"/>
</dbReference>
<dbReference type="RefSeq" id="WP_115841337.1">
    <property type="nucleotide sequence ID" value="NZ_QTJR01000002.1"/>
</dbReference>
<dbReference type="InterPro" id="IPR027417">
    <property type="entry name" value="P-loop_NTPase"/>
</dbReference>
<evidence type="ECO:0000256" key="1">
    <source>
        <dbReference type="SAM" id="Coils"/>
    </source>
</evidence>